<evidence type="ECO:0000313" key="2">
    <source>
        <dbReference type="EMBL" id="OMO68684.1"/>
    </source>
</evidence>
<protein>
    <submittedName>
        <fullName evidence="2">TMV resistance protein N-like protein</fullName>
    </submittedName>
</protein>
<dbReference type="Proteomes" id="UP000187203">
    <property type="component" value="Unassembled WGS sequence"/>
</dbReference>
<keyword evidence="3" id="KW-1185">Reference proteome</keyword>
<feature type="region of interest" description="Disordered" evidence="1">
    <location>
        <begin position="110"/>
        <end position="134"/>
    </location>
</feature>
<accession>A0A1R3HEF1</accession>
<name>A0A1R3HEF1_9ROSI</name>
<proteinExistence type="predicted"/>
<gene>
    <name evidence="2" type="ORF">COLO4_29480</name>
</gene>
<evidence type="ECO:0000256" key="1">
    <source>
        <dbReference type="SAM" id="MobiDB-lite"/>
    </source>
</evidence>
<sequence length="134" mass="16052">MFKRVHQRAKGGSDLGRIRESRFPCVWWERGCFERRIYGCPVEDSSVRKWEEICECGFWCPIDGQPEKKRRGELWRDSLERIREMRDERECGGMDCQGESVEREEKCVFSREKKSNPPPWVERGHPYLPPFLVQ</sequence>
<organism evidence="2 3">
    <name type="scientific">Corchorus olitorius</name>
    <dbReference type="NCBI Taxonomy" id="93759"/>
    <lineage>
        <taxon>Eukaryota</taxon>
        <taxon>Viridiplantae</taxon>
        <taxon>Streptophyta</taxon>
        <taxon>Embryophyta</taxon>
        <taxon>Tracheophyta</taxon>
        <taxon>Spermatophyta</taxon>
        <taxon>Magnoliopsida</taxon>
        <taxon>eudicotyledons</taxon>
        <taxon>Gunneridae</taxon>
        <taxon>Pentapetalae</taxon>
        <taxon>rosids</taxon>
        <taxon>malvids</taxon>
        <taxon>Malvales</taxon>
        <taxon>Malvaceae</taxon>
        <taxon>Grewioideae</taxon>
        <taxon>Apeibeae</taxon>
        <taxon>Corchorus</taxon>
    </lineage>
</organism>
<comment type="caution">
    <text evidence="2">The sequence shown here is derived from an EMBL/GenBank/DDBJ whole genome shotgun (WGS) entry which is preliminary data.</text>
</comment>
<dbReference type="AlphaFoldDB" id="A0A1R3HEF1"/>
<dbReference type="EMBL" id="AWUE01020366">
    <property type="protein sequence ID" value="OMO68684.1"/>
    <property type="molecule type" value="Genomic_DNA"/>
</dbReference>
<reference evidence="3" key="1">
    <citation type="submission" date="2013-09" db="EMBL/GenBank/DDBJ databases">
        <title>Corchorus olitorius genome sequencing.</title>
        <authorList>
            <person name="Alam M."/>
            <person name="Haque M.S."/>
            <person name="Islam M.S."/>
            <person name="Emdad E.M."/>
            <person name="Islam M.M."/>
            <person name="Ahmed B."/>
            <person name="Halim A."/>
            <person name="Hossen Q.M.M."/>
            <person name="Hossain M.Z."/>
            <person name="Ahmed R."/>
            <person name="Khan M.M."/>
            <person name="Islam R."/>
            <person name="Rashid M.M."/>
            <person name="Khan S.A."/>
            <person name="Rahman M.S."/>
            <person name="Alam M."/>
            <person name="Yahiya A.S."/>
            <person name="Khan M.S."/>
            <person name="Azam M.S."/>
            <person name="Haque T."/>
            <person name="Lashkar M.Z.H."/>
            <person name="Akhand A.I."/>
            <person name="Morshed G."/>
            <person name="Roy S."/>
            <person name="Uddin K.S."/>
            <person name="Rabeya T."/>
            <person name="Hossain A.S."/>
            <person name="Chowdhury A."/>
            <person name="Snigdha A.R."/>
            <person name="Mortoza M.S."/>
            <person name="Matin S.A."/>
            <person name="Hoque S.M.E."/>
            <person name="Islam M.K."/>
            <person name="Roy D.K."/>
            <person name="Haider R."/>
            <person name="Moosa M.M."/>
            <person name="Elias S.M."/>
            <person name="Hasan A.M."/>
            <person name="Jahan S."/>
            <person name="Shafiuddin M."/>
            <person name="Mahmood N."/>
            <person name="Shommy N.S."/>
        </authorList>
    </citation>
    <scope>NUCLEOTIDE SEQUENCE [LARGE SCALE GENOMIC DNA]</scope>
    <source>
        <strain evidence="3">cv. O-4</strain>
    </source>
</reference>
<evidence type="ECO:0000313" key="3">
    <source>
        <dbReference type="Proteomes" id="UP000187203"/>
    </source>
</evidence>